<dbReference type="AlphaFoldDB" id="A0A098L9X8"/>
<dbReference type="EMBL" id="BBLT01000001">
    <property type="protein sequence ID" value="GAL83068.1"/>
    <property type="molecule type" value="Genomic_DNA"/>
</dbReference>
<dbReference type="PROSITE" id="PS51257">
    <property type="entry name" value="PROKAR_LIPOPROTEIN"/>
    <property type="match status" value="1"/>
</dbReference>
<proteinExistence type="predicted"/>
<dbReference type="STRING" id="153721.MYP_294"/>
<evidence type="ECO:0000313" key="2">
    <source>
        <dbReference type="EMBL" id="GAL83068.1"/>
    </source>
</evidence>
<dbReference type="Pfam" id="PF20243">
    <property type="entry name" value="MbnP"/>
    <property type="match status" value="1"/>
</dbReference>
<organism evidence="2 3">
    <name type="scientific">Sporocytophaga myxococcoides</name>
    <dbReference type="NCBI Taxonomy" id="153721"/>
    <lineage>
        <taxon>Bacteria</taxon>
        <taxon>Pseudomonadati</taxon>
        <taxon>Bacteroidota</taxon>
        <taxon>Cytophagia</taxon>
        <taxon>Cytophagales</taxon>
        <taxon>Cytophagaceae</taxon>
        <taxon>Sporocytophaga</taxon>
    </lineage>
</organism>
<evidence type="ECO:0000313" key="3">
    <source>
        <dbReference type="Proteomes" id="UP000030185"/>
    </source>
</evidence>
<comment type="caution">
    <text evidence="2">The sequence shown here is derived from an EMBL/GenBank/DDBJ whole genome shotgun (WGS) entry which is preliminary data.</text>
</comment>
<sequence length="267" mass="29267">MYTTVKKIAFGLFLVLLLGACKKDEKVIPAAADQDNGKVELVFMPVAGSDALLMDTLYTNAAGEQFRLTKLKFFVSDIGLASGNSSEVPGKDHSGNSIFLVDFASLPNSEKLQLNVKPGNYKGLRFNIGLPREVNHADPTIAQPPLNLAQADMYWSWNTGYIFFLAEGNGPDVYANKFHFGVGDDKRIMPFSFGNVLSSQTPFIIEKGKTTRIILKFDFQKLLINGNGSYYSLASQTSSNVHGGYYADLLRANISNTLELVSSDVIE</sequence>
<feature type="domain" description="Copper-binding protein MbnP-like" evidence="1">
    <location>
        <begin position="37"/>
        <end position="227"/>
    </location>
</feature>
<name>A0A098L9X8_9BACT</name>
<reference evidence="2 3" key="1">
    <citation type="submission" date="2014-09" db="EMBL/GenBank/DDBJ databases">
        <title>Sporocytophaga myxococcoides PG-01 genome sequencing.</title>
        <authorList>
            <person name="Liu L."/>
            <person name="Gao P.J."/>
            <person name="Chen G.J."/>
            <person name="Wang L.S."/>
        </authorList>
    </citation>
    <scope>NUCLEOTIDE SEQUENCE [LARGE SCALE GENOMIC DNA]</scope>
    <source>
        <strain evidence="2 3">PG-01</strain>
    </source>
</reference>
<dbReference type="Proteomes" id="UP000030185">
    <property type="component" value="Unassembled WGS sequence"/>
</dbReference>
<dbReference type="InterPro" id="IPR046863">
    <property type="entry name" value="MbnP-like_dom"/>
</dbReference>
<accession>A0A098L9X8</accession>
<dbReference type="OrthoDB" id="1422031at2"/>
<gene>
    <name evidence="2" type="ORF">MYP_294</name>
</gene>
<dbReference type="eggNOG" id="ENOG50335NH">
    <property type="taxonomic scope" value="Bacteria"/>
</dbReference>
<evidence type="ECO:0000259" key="1">
    <source>
        <dbReference type="Pfam" id="PF20243"/>
    </source>
</evidence>
<protein>
    <recommendedName>
        <fullName evidence="1">Copper-binding protein MbnP-like domain-containing protein</fullName>
    </recommendedName>
</protein>
<keyword evidence="3" id="KW-1185">Reference proteome</keyword>